<gene>
    <name evidence="2" type="ORF">H9Y05_04650</name>
</gene>
<dbReference type="PROSITE" id="PS51257">
    <property type="entry name" value="PROKAR_LIPOPROTEIN"/>
    <property type="match status" value="1"/>
</dbReference>
<comment type="caution">
    <text evidence="2">The sequence shown here is derived from an EMBL/GenBank/DDBJ whole genome shotgun (WGS) entry which is preliminary data.</text>
</comment>
<evidence type="ECO:0000259" key="1">
    <source>
        <dbReference type="Pfam" id="PF11738"/>
    </source>
</evidence>
<dbReference type="InterPro" id="IPR021729">
    <property type="entry name" value="DUF3298"/>
</dbReference>
<dbReference type="Gene3D" id="3.30.565.40">
    <property type="entry name" value="Fervidobacterium nodosum Rt17-B1 like"/>
    <property type="match status" value="1"/>
</dbReference>
<keyword evidence="3" id="KW-1185">Reference proteome</keyword>
<dbReference type="AlphaFoldDB" id="A0A8J6PIQ7"/>
<evidence type="ECO:0000313" key="2">
    <source>
        <dbReference type="EMBL" id="MBC9811760.1"/>
    </source>
</evidence>
<sequence length="258" mass="29452">MKYFGLFIVSLLFSCGHSRKVNENTAEQTSWDAGRISRFEAAGKSFSDTSRATIDYMLARPDAPLKRITDSLVASYLGLECCKDGSQQVTPRQLEAYADVFLSEYIDLTEQDSSATFPWYMHAGIDFCLIDNAYVKADFSMETYTGGAHGNANFTTYMIDVETATIVRLEDICTNIPELEKRAEAVFRKTYGMNPKASWSEEGFWFTDNVFHLNRNFSFENKTLTFVFNQYEIAPYSMGVFYIELPFSEINDLLKIKK</sequence>
<dbReference type="Pfam" id="PF11738">
    <property type="entry name" value="DUF3298"/>
    <property type="match status" value="1"/>
</dbReference>
<dbReference type="InterPro" id="IPR037126">
    <property type="entry name" value="PdaC/RsiV-like_sf"/>
</dbReference>
<dbReference type="Proteomes" id="UP000652681">
    <property type="component" value="Unassembled WGS sequence"/>
</dbReference>
<evidence type="ECO:0000313" key="3">
    <source>
        <dbReference type="Proteomes" id="UP000652681"/>
    </source>
</evidence>
<feature type="domain" description="DUF3298" evidence="1">
    <location>
        <begin position="176"/>
        <end position="248"/>
    </location>
</feature>
<proteinExistence type="predicted"/>
<accession>A0A8J6PIQ7</accession>
<reference evidence="2" key="1">
    <citation type="submission" date="2020-09" db="EMBL/GenBank/DDBJ databases">
        <title>Taishania pollutisoli gen. nov., sp. nov., Isolated from Tetrabromobisphenol A-Contaminated Soil.</title>
        <authorList>
            <person name="Chen Q."/>
        </authorList>
    </citation>
    <scope>NUCLEOTIDE SEQUENCE</scope>
    <source>
        <strain evidence="2">CZZ-1</strain>
    </source>
</reference>
<name>A0A8J6PIQ7_9FLAO</name>
<organism evidence="2 3">
    <name type="scientific">Taishania pollutisoli</name>
    <dbReference type="NCBI Taxonomy" id="2766479"/>
    <lineage>
        <taxon>Bacteria</taxon>
        <taxon>Pseudomonadati</taxon>
        <taxon>Bacteroidota</taxon>
        <taxon>Flavobacteriia</taxon>
        <taxon>Flavobacteriales</taxon>
        <taxon>Crocinitomicaceae</taxon>
        <taxon>Taishania</taxon>
    </lineage>
</organism>
<protein>
    <submittedName>
        <fullName evidence="2">DUF3298 domain-containing protein</fullName>
    </submittedName>
</protein>
<dbReference type="Gene3D" id="3.90.640.20">
    <property type="entry name" value="Heat-shock cognate protein, ATPase"/>
    <property type="match status" value="1"/>
</dbReference>
<dbReference type="EMBL" id="JACVEL010000002">
    <property type="protein sequence ID" value="MBC9811760.1"/>
    <property type="molecule type" value="Genomic_DNA"/>
</dbReference>
<dbReference type="RefSeq" id="WP_216713626.1">
    <property type="nucleotide sequence ID" value="NZ_JACVEL010000002.1"/>
</dbReference>